<dbReference type="EMBL" id="JAAMRR010000733">
    <property type="protein sequence ID" value="NGX96264.1"/>
    <property type="molecule type" value="Genomic_DNA"/>
</dbReference>
<organism evidence="1 2">
    <name type="scientific">Candidatus Afipia apatlaquensis</name>
    <dbReference type="NCBI Taxonomy" id="2712852"/>
    <lineage>
        <taxon>Bacteria</taxon>
        <taxon>Pseudomonadati</taxon>
        <taxon>Pseudomonadota</taxon>
        <taxon>Alphaproteobacteria</taxon>
        <taxon>Hyphomicrobiales</taxon>
        <taxon>Nitrobacteraceae</taxon>
        <taxon>Afipia</taxon>
    </lineage>
</organism>
<evidence type="ECO:0000313" key="2">
    <source>
        <dbReference type="Proteomes" id="UP000480266"/>
    </source>
</evidence>
<gene>
    <name evidence="1" type="ORF">G4V63_13905</name>
</gene>
<comment type="caution">
    <text evidence="1">The sequence shown here is derived from an EMBL/GenBank/DDBJ whole genome shotgun (WGS) entry which is preliminary data.</text>
</comment>
<sequence length="261" mass="29855">MSDDNDLDELARELELDDGKQAAGRHTHEEARVIAGFEEIVKFVDEHGHAPQHGESRDIFERLYAVRLERLRTLALFRPLLEPLDKHGLLGPVTEHAAVSEERLDDEALLDELEMDADEIAGDDVTKLKHVKPRAEVRAAEEIGERKKCDNFQFFEPLFDAIREDIKNGLRKTRRYAKMAGIKQGEFFIVGGQMAYIDKVGEEFETEYERRDSRLRVIYDNGTESDILLRSLQRALHRDEAGRRITDPVAGPLFTEADDGE</sequence>
<reference evidence="1" key="1">
    <citation type="submission" date="2020-02" db="EMBL/GenBank/DDBJ databases">
        <title>Draft genome sequence of Candidatus Afipia apatlaquensis IBT-C3, a potential strain for decolorization of textile dyes.</title>
        <authorList>
            <person name="Sanchez-Reyes A."/>
            <person name="Breton-Deval L."/>
            <person name="Mangelson H."/>
            <person name="Sanchez-Flores A."/>
        </authorList>
    </citation>
    <scope>NUCLEOTIDE SEQUENCE [LARGE SCALE GENOMIC DNA]</scope>
    <source>
        <strain evidence="1">IBT-C3</strain>
    </source>
</reference>
<dbReference type="AlphaFoldDB" id="A0A7C9RFP4"/>
<evidence type="ECO:0000313" key="1">
    <source>
        <dbReference type="EMBL" id="NGX96264.1"/>
    </source>
</evidence>
<proteinExistence type="predicted"/>
<accession>A0A7C9RFP4</accession>
<protein>
    <submittedName>
        <fullName evidence="1">Uncharacterized protein</fullName>
    </submittedName>
</protein>
<name>A0A7C9RFP4_9BRAD</name>
<dbReference type="Proteomes" id="UP000480266">
    <property type="component" value="Unassembled WGS sequence"/>
</dbReference>
<keyword evidence="2" id="KW-1185">Reference proteome</keyword>